<organism evidence="1 2">
    <name type="scientific">Gossypium darwinii</name>
    <name type="common">Darwin's cotton</name>
    <name type="synonym">Gossypium barbadense var. darwinii</name>
    <dbReference type="NCBI Taxonomy" id="34276"/>
    <lineage>
        <taxon>Eukaryota</taxon>
        <taxon>Viridiplantae</taxon>
        <taxon>Streptophyta</taxon>
        <taxon>Embryophyta</taxon>
        <taxon>Tracheophyta</taxon>
        <taxon>Spermatophyta</taxon>
        <taxon>Magnoliopsida</taxon>
        <taxon>eudicotyledons</taxon>
        <taxon>Gunneridae</taxon>
        <taxon>Pentapetalae</taxon>
        <taxon>rosids</taxon>
        <taxon>malvids</taxon>
        <taxon>Malvales</taxon>
        <taxon>Malvaceae</taxon>
        <taxon>Malvoideae</taxon>
        <taxon>Gossypium</taxon>
    </lineage>
</organism>
<evidence type="ECO:0000313" key="1">
    <source>
        <dbReference type="EMBL" id="TYG56913.1"/>
    </source>
</evidence>
<dbReference type="EMBL" id="CM017708">
    <property type="protein sequence ID" value="TYG56913.1"/>
    <property type="molecule type" value="Genomic_DNA"/>
</dbReference>
<dbReference type="Proteomes" id="UP000323506">
    <property type="component" value="Chromosome D08"/>
</dbReference>
<reference evidence="1 2" key="1">
    <citation type="submission" date="2019-06" db="EMBL/GenBank/DDBJ databases">
        <title>WGS assembly of Gossypium darwinii.</title>
        <authorList>
            <person name="Chen Z.J."/>
            <person name="Sreedasyam A."/>
            <person name="Ando A."/>
            <person name="Song Q."/>
            <person name="De L."/>
            <person name="Hulse-Kemp A."/>
            <person name="Ding M."/>
            <person name="Ye W."/>
            <person name="Kirkbride R."/>
            <person name="Jenkins J."/>
            <person name="Plott C."/>
            <person name="Lovell J."/>
            <person name="Lin Y.-M."/>
            <person name="Vaughn R."/>
            <person name="Liu B."/>
            <person name="Li W."/>
            <person name="Simpson S."/>
            <person name="Scheffler B."/>
            <person name="Saski C."/>
            <person name="Grover C."/>
            <person name="Hu G."/>
            <person name="Conover J."/>
            <person name="Carlson J."/>
            <person name="Shu S."/>
            <person name="Boston L."/>
            <person name="Williams M."/>
            <person name="Peterson D."/>
            <person name="Mcgee K."/>
            <person name="Jones D."/>
            <person name="Wendel J."/>
            <person name="Stelly D."/>
            <person name="Grimwood J."/>
            <person name="Schmutz J."/>
        </authorList>
    </citation>
    <scope>NUCLEOTIDE SEQUENCE [LARGE SCALE GENOMIC DNA]</scope>
    <source>
        <strain evidence="1">1808015.09</strain>
    </source>
</reference>
<proteinExistence type="predicted"/>
<name>A0A5D2BLE0_GOSDA</name>
<keyword evidence="2" id="KW-1185">Reference proteome</keyword>
<protein>
    <submittedName>
        <fullName evidence="1">Uncharacterized protein</fullName>
    </submittedName>
</protein>
<sequence>MRWAWALPWITPARSISLPPKELKKLGQCATRRHTCASNGSSPTCLKRGQFFLCHFITLSDLVFLTENFVVGPKQIQEAECLVHETWHDGTVGQKIEKVPGVTNSGELAPAPAKAPVLPCFLKWGGTARCLTNCLHHVPHLGTQG</sequence>
<evidence type="ECO:0000313" key="2">
    <source>
        <dbReference type="Proteomes" id="UP000323506"/>
    </source>
</evidence>
<dbReference type="AlphaFoldDB" id="A0A5D2BLE0"/>
<gene>
    <name evidence="1" type="ORF">ES288_D08G101300v1</name>
</gene>
<accession>A0A5D2BLE0</accession>